<evidence type="ECO:0000313" key="2">
    <source>
        <dbReference type="EMBL" id="EXU81563.1"/>
    </source>
</evidence>
<evidence type="ECO:0000313" key="3">
    <source>
        <dbReference type="Proteomes" id="UP000020766"/>
    </source>
</evidence>
<comment type="caution">
    <text evidence="2">The sequence shown here is derived from an EMBL/GenBank/DDBJ whole genome shotgun (WGS) entry which is preliminary data.</text>
</comment>
<dbReference type="AlphaFoldDB" id="A0A014NQ05"/>
<dbReference type="STRING" id="225991.MA05_02110"/>
<dbReference type="Pfam" id="PF13467">
    <property type="entry name" value="RHH_4"/>
    <property type="match status" value="1"/>
</dbReference>
<organism evidence="2 3">
    <name type="scientific">Comamonas aquatica DA1877</name>
    <dbReference type="NCBI Taxonomy" id="1457173"/>
    <lineage>
        <taxon>Bacteria</taxon>
        <taxon>Pseudomonadati</taxon>
        <taxon>Pseudomonadota</taxon>
        <taxon>Betaproteobacteria</taxon>
        <taxon>Burkholderiales</taxon>
        <taxon>Comamonadaceae</taxon>
        <taxon>Comamonas</taxon>
    </lineage>
</organism>
<dbReference type="InterPro" id="IPR027373">
    <property type="entry name" value="RHH_dom"/>
</dbReference>
<dbReference type="Proteomes" id="UP000020766">
    <property type="component" value="Unassembled WGS sequence"/>
</dbReference>
<reference evidence="2 3" key="1">
    <citation type="submission" date="2014-01" db="EMBL/GenBank/DDBJ databases">
        <title>Interspecies Systems Biology Uncovers Metabolites Affecting C. elegans Gene Expression and Life History Traits.</title>
        <authorList>
            <person name="Watson E."/>
            <person name="Macneil L.T."/>
            <person name="Ritter A.D."/>
            <person name="Yilmaz L.S."/>
            <person name="Rosebrock A.P."/>
            <person name="Caudy A.A."/>
            <person name="Walhout A.J."/>
        </authorList>
    </citation>
    <scope>NUCLEOTIDE SEQUENCE [LARGE SCALE GENOMIC DNA]</scope>
    <source>
        <strain evidence="2 3">DA1877</strain>
    </source>
</reference>
<accession>A0A014NQ05</accession>
<name>A0A014NQ05_9BURK</name>
<gene>
    <name evidence="2" type="ORF">AX13_07110</name>
</gene>
<dbReference type="PATRIC" id="fig|1457173.3.peg.438"/>
<evidence type="ECO:0000259" key="1">
    <source>
        <dbReference type="Pfam" id="PF13467"/>
    </source>
</evidence>
<dbReference type="Gene3D" id="1.10.3990.20">
    <property type="entry name" value="protein bp1543"/>
    <property type="match status" value="1"/>
</dbReference>
<dbReference type="InterPro" id="IPR038268">
    <property type="entry name" value="RHH_sf"/>
</dbReference>
<proteinExistence type="predicted"/>
<keyword evidence="2" id="KW-0808">Transferase</keyword>
<dbReference type="GO" id="GO:0016740">
    <property type="term" value="F:transferase activity"/>
    <property type="evidence" value="ECO:0007669"/>
    <property type="project" value="UniProtKB-KW"/>
</dbReference>
<dbReference type="EMBL" id="JBOK01000002">
    <property type="protein sequence ID" value="EXU81563.1"/>
    <property type="molecule type" value="Genomic_DNA"/>
</dbReference>
<feature type="domain" description="Ribbon-helix-helix" evidence="1">
    <location>
        <begin position="42"/>
        <end position="109"/>
    </location>
</feature>
<sequence>MRRQTRIDADRPRAHHGGLTVLREPTMCQVFISADPQLYAHRARSLRLHGVATSIRLENLFWQVLEEIASRDGYTVPQLCTKLYDELLAERGAIDNFASFLRVCCTRYLALQLSGEIPQDRSIPVRSLRPSAQASVPAAALRH</sequence>
<keyword evidence="3" id="KW-1185">Reference proteome</keyword>
<protein>
    <submittedName>
        <fullName evidence="2">Arylsulfate sulfotransferase</fullName>
    </submittedName>
</protein>